<sequence>MYLTELAWVCMGQLLAVMHGSAFGRNAWVCMGQLLTGINGSAFDWYALVSFWPVCMCKFFGWYAWVSFCPIRM</sequence>
<protein>
    <submittedName>
        <fullName evidence="2">Uncharacterized protein</fullName>
    </submittedName>
</protein>
<dbReference type="AlphaFoldDB" id="A0AAE0VVD9"/>
<reference evidence="2" key="1">
    <citation type="journal article" date="2021" name="Genome Biol. Evol.">
        <title>A High-Quality Reference Genome for a Parasitic Bivalve with Doubly Uniparental Inheritance (Bivalvia: Unionida).</title>
        <authorList>
            <person name="Smith C.H."/>
        </authorList>
    </citation>
    <scope>NUCLEOTIDE SEQUENCE</scope>
    <source>
        <strain evidence="2">CHS0354</strain>
    </source>
</reference>
<comment type="caution">
    <text evidence="2">The sequence shown here is derived from an EMBL/GenBank/DDBJ whole genome shotgun (WGS) entry which is preliminary data.</text>
</comment>
<feature type="transmembrane region" description="Helical" evidence="1">
    <location>
        <begin position="45"/>
        <end position="65"/>
    </location>
</feature>
<keyword evidence="1" id="KW-0812">Transmembrane</keyword>
<gene>
    <name evidence="2" type="ORF">CHS0354_032123</name>
</gene>
<proteinExistence type="predicted"/>
<accession>A0AAE0VVD9</accession>
<keyword evidence="3" id="KW-1185">Reference proteome</keyword>
<evidence type="ECO:0000313" key="3">
    <source>
        <dbReference type="Proteomes" id="UP001195483"/>
    </source>
</evidence>
<reference evidence="2" key="2">
    <citation type="journal article" date="2021" name="Genome Biol. Evol.">
        <title>Developing a high-quality reference genome for a parasitic bivalve with doubly uniparental inheritance (Bivalvia: Unionida).</title>
        <authorList>
            <person name="Smith C.H."/>
        </authorList>
    </citation>
    <scope>NUCLEOTIDE SEQUENCE</scope>
    <source>
        <strain evidence="2">CHS0354</strain>
        <tissue evidence="2">Mantle</tissue>
    </source>
</reference>
<dbReference type="EMBL" id="JAEAOA010001907">
    <property type="protein sequence ID" value="KAK3590627.1"/>
    <property type="molecule type" value="Genomic_DNA"/>
</dbReference>
<evidence type="ECO:0000313" key="2">
    <source>
        <dbReference type="EMBL" id="KAK3590627.1"/>
    </source>
</evidence>
<reference evidence="2" key="3">
    <citation type="submission" date="2023-05" db="EMBL/GenBank/DDBJ databases">
        <authorList>
            <person name="Smith C.H."/>
        </authorList>
    </citation>
    <scope>NUCLEOTIDE SEQUENCE</scope>
    <source>
        <strain evidence="2">CHS0354</strain>
        <tissue evidence="2">Mantle</tissue>
    </source>
</reference>
<feature type="transmembrane region" description="Helical" evidence="1">
    <location>
        <begin position="6"/>
        <end position="24"/>
    </location>
</feature>
<name>A0AAE0VVD9_9BIVA</name>
<organism evidence="2 3">
    <name type="scientific">Potamilus streckersoni</name>
    <dbReference type="NCBI Taxonomy" id="2493646"/>
    <lineage>
        <taxon>Eukaryota</taxon>
        <taxon>Metazoa</taxon>
        <taxon>Spiralia</taxon>
        <taxon>Lophotrochozoa</taxon>
        <taxon>Mollusca</taxon>
        <taxon>Bivalvia</taxon>
        <taxon>Autobranchia</taxon>
        <taxon>Heteroconchia</taxon>
        <taxon>Palaeoheterodonta</taxon>
        <taxon>Unionida</taxon>
        <taxon>Unionoidea</taxon>
        <taxon>Unionidae</taxon>
        <taxon>Ambleminae</taxon>
        <taxon>Lampsilini</taxon>
        <taxon>Potamilus</taxon>
    </lineage>
</organism>
<keyword evidence="1" id="KW-0472">Membrane</keyword>
<keyword evidence="1" id="KW-1133">Transmembrane helix</keyword>
<dbReference type="Proteomes" id="UP001195483">
    <property type="component" value="Unassembled WGS sequence"/>
</dbReference>
<evidence type="ECO:0000256" key="1">
    <source>
        <dbReference type="SAM" id="Phobius"/>
    </source>
</evidence>
<feature type="non-terminal residue" evidence="2">
    <location>
        <position position="73"/>
    </location>
</feature>